<evidence type="ECO:0000313" key="2">
    <source>
        <dbReference type="EMBL" id="KAJ8598368.1"/>
    </source>
</evidence>
<gene>
    <name evidence="2" type="ORF">CTAYLR_002960</name>
</gene>
<reference evidence="2" key="1">
    <citation type="submission" date="2023-01" db="EMBL/GenBank/DDBJ databases">
        <title>Metagenome sequencing of chrysophaentin producing Chrysophaeum taylorii.</title>
        <authorList>
            <person name="Davison J."/>
            <person name="Bewley C."/>
        </authorList>
    </citation>
    <scope>NUCLEOTIDE SEQUENCE</scope>
    <source>
        <strain evidence="2">NIES-1699</strain>
    </source>
</reference>
<dbReference type="AlphaFoldDB" id="A0AAD7U5D8"/>
<accession>A0AAD7U5D8</accession>
<dbReference type="InterPro" id="IPR037140">
    <property type="entry name" value="VHL_beta_dom_sf"/>
</dbReference>
<keyword evidence="1" id="KW-0732">Signal</keyword>
<dbReference type="Gene3D" id="2.60.40.780">
    <property type="entry name" value="von Hippel-Lindau disease tumour suppressor, beta domain"/>
    <property type="match status" value="1"/>
</dbReference>
<protein>
    <submittedName>
        <fullName evidence="2">Uncharacterized protein</fullName>
    </submittedName>
</protein>
<keyword evidence="3" id="KW-1185">Reference proteome</keyword>
<proteinExistence type="predicted"/>
<dbReference type="InterPro" id="IPR036208">
    <property type="entry name" value="VHL_sf"/>
</dbReference>
<evidence type="ECO:0000313" key="3">
    <source>
        <dbReference type="Proteomes" id="UP001230188"/>
    </source>
</evidence>
<comment type="caution">
    <text evidence="2">The sequence shown here is derived from an EMBL/GenBank/DDBJ whole genome shotgun (WGS) entry which is preliminary data.</text>
</comment>
<dbReference type="Proteomes" id="UP001230188">
    <property type="component" value="Unassembled WGS sequence"/>
</dbReference>
<dbReference type="SUPFAM" id="SSF49468">
    <property type="entry name" value="VHL"/>
    <property type="match status" value="1"/>
</dbReference>
<evidence type="ECO:0000256" key="1">
    <source>
        <dbReference type="SAM" id="SignalP"/>
    </source>
</evidence>
<dbReference type="EMBL" id="JAQMWT010000675">
    <property type="protein sequence ID" value="KAJ8598368.1"/>
    <property type="molecule type" value="Genomic_DNA"/>
</dbReference>
<sequence length="405" mass="45651">MLLSLVVVAAAAAPCPVESDAKSRNGRAVTVKFWSNVDAELELFWVDGDGVERPQGVLMPLAETERSSFEGHVFRIRASHLVKEHIVTSRETVIIDPCGDLVDARVSSSEPVASARASEFESLVRLGVQLGSCVGPSAEWSCVRYLNASDLERRDPTSYGLQPNESRRAYQTVDTSYVAQIPKIPRVSPGEGYLKMRFTEPLKEVAAWYVANRNFSKSHGVIPGGYTNNDKVEIHKLPLDEYPDIHAAVVREMRDILEWWTGLRLRHTSTFGVRVYRRSSTLIHHVDRMDTHLASAVLQLYQDVDEGWPLELYLPHKRVAEVYLQPMELVLYEGAWLRHGRPMRFKGTEFANVFSHFAPPDWPHLASSTSYYGVPDYRLTTLADPPDPVLTSNHFLVVSSKHDEL</sequence>
<feature type="signal peptide" evidence="1">
    <location>
        <begin position="1"/>
        <end position="19"/>
    </location>
</feature>
<name>A0AAD7U5D8_9STRA</name>
<feature type="chain" id="PRO_5041980196" evidence="1">
    <location>
        <begin position="20"/>
        <end position="405"/>
    </location>
</feature>
<organism evidence="2 3">
    <name type="scientific">Chrysophaeum taylorii</name>
    <dbReference type="NCBI Taxonomy" id="2483200"/>
    <lineage>
        <taxon>Eukaryota</taxon>
        <taxon>Sar</taxon>
        <taxon>Stramenopiles</taxon>
        <taxon>Ochrophyta</taxon>
        <taxon>Pelagophyceae</taxon>
        <taxon>Pelagomonadales</taxon>
        <taxon>Pelagomonadaceae</taxon>
        <taxon>Chrysophaeum</taxon>
    </lineage>
</organism>